<evidence type="ECO:0000259" key="23">
    <source>
        <dbReference type="PROSITE" id="PS51384"/>
    </source>
</evidence>
<accession>A0AAD6DLG4</accession>
<dbReference type="InterPro" id="IPR017972">
    <property type="entry name" value="Cyt_P450_CS"/>
</dbReference>
<keyword evidence="10 20" id="KW-0249">Electron transport</keyword>
<dbReference type="SUPFAM" id="SSF63380">
    <property type="entry name" value="Riboflavin synthase domain-like"/>
    <property type="match status" value="1"/>
</dbReference>
<evidence type="ECO:0000256" key="5">
    <source>
        <dbReference type="ARBA" id="ARBA00022630"/>
    </source>
</evidence>
<dbReference type="Gene3D" id="2.40.30.10">
    <property type="entry name" value="Translation factors"/>
    <property type="match status" value="1"/>
</dbReference>
<protein>
    <recommendedName>
        <fullName evidence="20">Bifunctional cytochrome P450/NADPH--P450 reductase</fullName>
    </recommendedName>
    <domain>
        <recommendedName>
            <fullName evidence="20">Cytochrome P450</fullName>
            <ecNumber evidence="20">1.14.14.1</ecNumber>
        </recommendedName>
    </domain>
    <domain>
        <recommendedName>
            <fullName evidence="20">NADPH--cytochrome P450 reductase</fullName>
            <ecNumber evidence="20">1.6.2.4</ecNumber>
        </recommendedName>
    </domain>
</protein>
<evidence type="ECO:0000256" key="15">
    <source>
        <dbReference type="ARBA" id="ARBA00049342"/>
    </source>
</evidence>
<keyword evidence="13 20" id="KW-0503">Monooxygenase</keyword>
<comment type="catalytic activity">
    <reaction evidence="14 20">
        <text>an organic molecule + reduced [NADPH--hemoprotein reductase] + O2 = an alcohol + oxidized [NADPH--hemoprotein reductase] + H2O + H(+)</text>
        <dbReference type="Rhea" id="RHEA:17149"/>
        <dbReference type="Rhea" id="RHEA-COMP:11964"/>
        <dbReference type="Rhea" id="RHEA-COMP:11965"/>
        <dbReference type="ChEBI" id="CHEBI:15377"/>
        <dbReference type="ChEBI" id="CHEBI:15378"/>
        <dbReference type="ChEBI" id="CHEBI:15379"/>
        <dbReference type="ChEBI" id="CHEBI:30879"/>
        <dbReference type="ChEBI" id="CHEBI:57618"/>
        <dbReference type="ChEBI" id="CHEBI:58210"/>
        <dbReference type="ChEBI" id="CHEBI:142491"/>
        <dbReference type="EC" id="1.14.14.1"/>
    </reaction>
</comment>
<feature type="binding site" description="axial binding residue" evidence="21">
    <location>
        <position position="417"/>
    </location>
    <ligand>
        <name>heme</name>
        <dbReference type="ChEBI" id="CHEBI:30413"/>
    </ligand>
    <ligandPart>
        <name>Fe</name>
        <dbReference type="ChEBI" id="CHEBI:18248"/>
    </ligandPart>
</feature>
<dbReference type="AlphaFoldDB" id="A0AAD6DLG4"/>
<dbReference type="PROSITE" id="PS00086">
    <property type="entry name" value="CYTOCHROME_P450"/>
    <property type="match status" value="1"/>
</dbReference>
<dbReference type="InterPro" id="IPR029039">
    <property type="entry name" value="Flavoprotein-like_sf"/>
</dbReference>
<evidence type="ECO:0000256" key="20">
    <source>
        <dbReference type="PIRNR" id="PIRNR000209"/>
    </source>
</evidence>
<comment type="catalytic activity">
    <reaction evidence="19">
        <text>dodecan-1-ol + reduced [NADPH--hemoprotein reductase] + O2 = 1,6-dodecanediol + oxidized [NADPH--hemoprotein reductase] + H2O + H(+)</text>
        <dbReference type="Rhea" id="RHEA:76779"/>
        <dbReference type="Rhea" id="RHEA-COMP:11964"/>
        <dbReference type="Rhea" id="RHEA-COMP:11965"/>
        <dbReference type="ChEBI" id="CHEBI:15377"/>
        <dbReference type="ChEBI" id="CHEBI:15378"/>
        <dbReference type="ChEBI" id="CHEBI:15379"/>
        <dbReference type="ChEBI" id="CHEBI:28878"/>
        <dbReference type="ChEBI" id="CHEBI:57618"/>
        <dbReference type="ChEBI" id="CHEBI:58210"/>
        <dbReference type="ChEBI" id="CHEBI:195445"/>
    </reaction>
    <physiologicalReaction direction="left-to-right" evidence="19">
        <dbReference type="Rhea" id="RHEA:76780"/>
    </physiologicalReaction>
</comment>
<dbReference type="Pfam" id="PF00258">
    <property type="entry name" value="Flavodoxin_1"/>
    <property type="match status" value="1"/>
</dbReference>
<dbReference type="InterPro" id="IPR002401">
    <property type="entry name" value="Cyt_P450_E_grp-I"/>
</dbReference>
<organism evidence="24 25">
    <name type="scientific">Penicillium hordei</name>
    <dbReference type="NCBI Taxonomy" id="40994"/>
    <lineage>
        <taxon>Eukaryota</taxon>
        <taxon>Fungi</taxon>
        <taxon>Dikarya</taxon>
        <taxon>Ascomycota</taxon>
        <taxon>Pezizomycotina</taxon>
        <taxon>Eurotiomycetes</taxon>
        <taxon>Eurotiomycetidae</taxon>
        <taxon>Eurotiales</taxon>
        <taxon>Aspergillaceae</taxon>
        <taxon>Penicillium</taxon>
    </lineage>
</organism>
<comment type="similarity">
    <text evidence="2 20">In the N-terminal section; belongs to the cytochrome P450 family.</text>
</comment>
<keyword evidence="6 20" id="KW-0288">FMN</keyword>
<evidence type="ECO:0000256" key="4">
    <source>
        <dbReference type="ARBA" id="ARBA00022617"/>
    </source>
</evidence>
<dbReference type="Gene3D" id="1.10.630.10">
    <property type="entry name" value="Cytochrome P450"/>
    <property type="match status" value="1"/>
</dbReference>
<evidence type="ECO:0000256" key="7">
    <source>
        <dbReference type="ARBA" id="ARBA00022723"/>
    </source>
</evidence>
<evidence type="ECO:0000313" key="24">
    <source>
        <dbReference type="EMBL" id="KAJ5588619.1"/>
    </source>
</evidence>
<gene>
    <name evidence="24" type="ORF">N7537_011297</name>
</gene>
<evidence type="ECO:0000313" key="25">
    <source>
        <dbReference type="Proteomes" id="UP001213799"/>
    </source>
</evidence>
<evidence type="ECO:0000256" key="3">
    <source>
        <dbReference type="ARBA" id="ARBA00022448"/>
    </source>
</evidence>
<dbReference type="RefSeq" id="XP_056747638.1">
    <property type="nucleotide sequence ID" value="XM_056902351.1"/>
</dbReference>
<dbReference type="PROSITE" id="PS50902">
    <property type="entry name" value="FLAVODOXIN_LIKE"/>
    <property type="match status" value="1"/>
</dbReference>
<keyword evidence="8 20" id="KW-0274">FAD</keyword>
<keyword evidence="3 20" id="KW-0813">Transport</keyword>
<dbReference type="Proteomes" id="UP001213799">
    <property type="component" value="Unassembled WGS sequence"/>
</dbReference>
<dbReference type="InterPro" id="IPR008254">
    <property type="entry name" value="Flavodoxin/NO_synth"/>
</dbReference>
<dbReference type="InterPro" id="IPR023173">
    <property type="entry name" value="NADPH_Cyt_P450_Rdtase_alpha"/>
</dbReference>
<comment type="catalytic activity">
    <reaction evidence="15 20">
        <text>2 oxidized [cytochrome P450] + NADPH = 2 reduced [cytochrome P450] + NADP(+) + H(+)</text>
        <dbReference type="Rhea" id="RHEA:24040"/>
        <dbReference type="Rhea" id="RHEA-COMP:14627"/>
        <dbReference type="Rhea" id="RHEA-COMP:14628"/>
        <dbReference type="ChEBI" id="CHEBI:15378"/>
        <dbReference type="ChEBI" id="CHEBI:55376"/>
        <dbReference type="ChEBI" id="CHEBI:57783"/>
        <dbReference type="ChEBI" id="CHEBI:58349"/>
        <dbReference type="ChEBI" id="CHEBI:60344"/>
        <dbReference type="EC" id="1.6.2.4"/>
    </reaction>
</comment>
<evidence type="ECO:0000256" key="11">
    <source>
        <dbReference type="ARBA" id="ARBA00023002"/>
    </source>
</evidence>
<keyword evidence="25" id="KW-1185">Reference proteome</keyword>
<dbReference type="GO" id="GO:0005829">
    <property type="term" value="C:cytosol"/>
    <property type="evidence" value="ECO:0007669"/>
    <property type="project" value="TreeGrafter"/>
</dbReference>
<evidence type="ECO:0000256" key="10">
    <source>
        <dbReference type="ARBA" id="ARBA00022982"/>
    </source>
</evidence>
<dbReference type="PIRSF" id="PIRSF000209">
    <property type="entry name" value="Bifunctional_P450_P450R"/>
    <property type="match status" value="1"/>
</dbReference>
<dbReference type="EC" id="1.14.14.1" evidence="20"/>
<dbReference type="SUPFAM" id="SSF52218">
    <property type="entry name" value="Flavoproteins"/>
    <property type="match status" value="1"/>
</dbReference>
<comment type="caution">
    <text evidence="24">The sequence shown here is derived from an EMBL/GenBank/DDBJ whole genome shotgun (WGS) entry which is preliminary data.</text>
</comment>
<dbReference type="PROSITE" id="PS51384">
    <property type="entry name" value="FAD_FR"/>
    <property type="match status" value="1"/>
</dbReference>
<keyword evidence="7 20" id="KW-0479">Metal-binding</keyword>
<comment type="catalytic activity">
    <reaction evidence="17">
        <text>dodecan-1-ol + reduced [NADPH--hemoprotein reductase] + O2 = 1,4-dodecanediol + oxidized [NADPH--hemoprotein reductase] + H2O + H(+)</text>
        <dbReference type="Rhea" id="RHEA:76763"/>
        <dbReference type="Rhea" id="RHEA-COMP:11964"/>
        <dbReference type="Rhea" id="RHEA-COMP:11965"/>
        <dbReference type="ChEBI" id="CHEBI:15377"/>
        <dbReference type="ChEBI" id="CHEBI:15378"/>
        <dbReference type="ChEBI" id="CHEBI:15379"/>
        <dbReference type="ChEBI" id="CHEBI:28878"/>
        <dbReference type="ChEBI" id="CHEBI:57618"/>
        <dbReference type="ChEBI" id="CHEBI:58210"/>
        <dbReference type="ChEBI" id="CHEBI:195422"/>
    </reaction>
    <physiologicalReaction direction="left-to-right" evidence="17">
        <dbReference type="Rhea" id="RHEA:76764"/>
    </physiologicalReaction>
</comment>
<evidence type="ECO:0000256" key="19">
    <source>
        <dbReference type="ARBA" id="ARBA00052652"/>
    </source>
</evidence>
<dbReference type="Pfam" id="PF00175">
    <property type="entry name" value="NAD_binding_1"/>
    <property type="match status" value="1"/>
</dbReference>
<dbReference type="GO" id="GO:0020037">
    <property type="term" value="F:heme binding"/>
    <property type="evidence" value="ECO:0007669"/>
    <property type="project" value="UniProtKB-UniRule"/>
</dbReference>
<evidence type="ECO:0000256" key="13">
    <source>
        <dbReference type="ARBA" id="ARBA00023033"/>
    </source>
</evidence>
<dbReference type="CDD" id="cd06206">
    <property type="entry name" value="bifunctional_CYPOR"/>
    <property type="match status" value="1"/>
</dbReference>
<dbReference type="PANTHER" id="PTHR19384">
    <property type="entry name" value="NITRIC OXIDE SYNTHASE-RELATED"/>
    <property type="match status" value="1"/>
</dbReference>
<dbReference type="SUPFAM" id="SSF48264">
    <property type="entry name" value="Cytochrome P450"/>
    <property type="match status" value="1"/>
</dbReference>
<keyword evidence="11 20" id="KW-0560">Oxidoreductase</keyword>
<evidence type="ECO:0000256" key="14">
    <source>
        <dbReference type="ARBA" id="ARBA00047827"/>
    </source>
</evidence>
<dbReference type="Pfam" id="PF00067">
    <property type="entry name" value="p450"/>
    <property type="match status" value="1"/>
</dbReference>
<dbReference type="InterPro" id="IPR001433">
    <property type="entry name" value="OxRdtase_FAD/NAD-bd"/>
</dbReference>
<evidence type="ECO:0000256" key="1">
    <source>
        <dbReference type="ARBA" id="ARBA00001971"/>
    </source>
</evidence>
<dbReference type="PRINTS" id="PR00385">
    <property type="entry name" value="P450"/>
</dbReference>
<dbReference type="Gene3D" id="1.20.990.10">
    <property type="entry name" value="NADPH-cytochrome p450 Reductase, Chain A, domain 3"/>
    <property type="match status" value="1"/>
</dbReference>
<dbReference type="SUPFAM" id="SSF52343">
    <property type="entry name" value="Ferredoxin reductase-like, C-terminal NADP-linked domain"/>
    <property type="match status" value="1"/>
</dbReference>
<sequence>MSRPSSNVNLDPSKLEDIPLPDQRFFGLLGHIPEMDPSFPFQSVWKMADLYGPIFKLKLGEDLVVVSSQQYVDEICDEDRFEKLPSGPLIELRSLIGDGLFTAYPSEPNWGKAHRLLVPALGPLGIRKMFDDMLDISSQMVLKWDRLGAQNEIDVADDLTRLAFDTIGLCAFSFRFNEFYGEQVHPFAEQMARVLLASGKRAFRPGLVNQVLTWSENERQEDISKMHAVADDIVRDRKAHPQPDCKDLLNTLLLTADRETGERLSDENIRFNLVTFLVAGHETTSATLCFLYYNLLKNPETFIKAQQEVDNVVGDSVLTVEHLPSLLYLDACIKETLRLSSPIPAFVVKPKQDTSLGGRYKVSSNTFIQCNMLGLHTDPAVWGEDAHVFRPERMLNGGFASLPPNSWKPFGNGMRACIGRGFAEQEMLTNTALVLQKFQLEFADPSYELLVTSTLTIKPKSFKMRVRRRHGKGLLTGMPGGGVVQNIGERVQKAGTKPIAAKHSPAITILFGGNTGTCEGFALEFERKATESGFRPTVMHMDAATENLPTDQPVIIVTASFEGKPPDNSKKFVAWLELIQQENKLDGVKYTVFGLGSSDWARTYQRIPKVVDERMTQLGASRILEAGFADVKGSILGPWEEWSETLLQKLGGSEDKVLGERPSISVSITASKLSQTIGGEEMNVGLVVDNTEIAGADVGLAKRHMDICLPEGLSYQPGDYLAVQPKNPEVAVRRVLRYFGICEDDIMYVQGSKKKFIPTEPIPVIQFLESAVELNTPITKRQLAVLAASANGEAKIHLESLAADLAYDRLLQKRYSIIDVLEDHPTELDFGSYIDMLQPLTFRQYSISSSPLQPRNGSSGSNIASITFDVHESPSLSGHGMFYGVASTYMASRSAGDRINCYLRPTNINFRLPTSPDVPILMVAAGTGIAPMRAFLQERACIAETGVKKLAPAILFYGCRDSTKDFLYNDELRSWEDKKIVTVKPAFSRPLDGSTPRYVQDVIWDNREEVGLLFHSGGKIFLCGSAARLGQSIAEVFKKIYMEQKNKTAEEAELWLDSVKTNRYVSDVY</sequence>
<dbReference type="InterPro" id="IPR017927">
    <property type="entry name" value="FAD-bd_FR_type"/>
</dbReference>
<reference evidence="24" key="2">
    <citation type="submission" date="2023-01" db="EMBL/GenBank/DDBJ databases">
        <authorList>
            <person name="Petersen C."/>
        </authorList>
    </citation>
    <scope>NUCLEOTIDE SEQUENCE</scope>
    <source>
        <strain evidence="24">IBT 12815</strain>
    </source>
</reference>
<proteinExistence type="inferred from homology"/>
<comment type="catalytic activity">
    <reaction evidence="16">
        <text>dodecan-1-ol + reduced [NADPH--hemoprotein reductase] + O2 = 1,5-dodecanediol + oxidized [NADPH--hemoprotein reductase] + H2O + H(+)</text>
        <dbReference type="Rhea" id="RHEA:76759"/>
        <dbReference type="Rhea" id="RHEA-COMP:11964"/>
        <dbReference type="Rhea" id="RHEA-COMP:11965"/>
        <dbReference type="ChEBI" id="CHEBI:15377"/>
        <dbReference type="ChEBI" id="CHEBI:15378"/>
        <dbReference type="ChEBI" id="CHEBI:15379"/>
        <dbReference type="ChEBI" id="CHEBI:28878"/>
        <dbReference type="ChEBI" id="CHEBI:57618"/>
        <dbReference type="ChEBI" id="CHEBI:58210"/>
        <dbReference type="ChEBI" id="CHEBI:195414"/>
    </reaction>
    <physiologicalReaction direction="left-to-right" evidence="16">
        <dbReference type="Rhea" id="RHEA:76760"/>
    </physiologicalReaction>
</comment>
<dbReference type="FunFam" id="1.10.630.10:FF:000040">
    <property type="entry name" value="Bifunctional cytochrome P450/NADPH--P450 reductase"/>
    <property type="match status" value="1"/>
</dbReference>
<evidence type="ECO:0000256" key="2">
    <source>
        <dbReference type="ARBA" id="ARBA00010018"/>
    </source>
</evidence>
<feature type="domain" description="Flavodoxin-like" evidence="22">
    <location>
        <begin position="507"/>
        <end position="647"/>
    </location>
</feature>
<dbReference type="GO" id="GO:0010181">
    <property type="term" value="F:FMN binding"/>
    <property type="evidence" value="ECO:0007669"/>
    <property type="project" value="UniProtKB-UniRule"/>
</dbReference>
<dbReference type="Gene3D" id="3.40.50.360">
    <property type="match status" value="1"/>
</dbReference>
<dbReference type="GO" id="GO:0003958">
    <property type="term" value="F:NADPH-hemoprotein reductase activity"/>
    <property type="evidence" value="ECO:0007669"/>
    <property type="project" value="UniProtKB-UniRule"/>
</dbReference>
<keyword evidence="4 20" id="KW-0349">Heme</keyword>
<evidence type="ECO:0000259" key="22">
    <source>
        <dbReference type="PROSITE" id="PS50902"/>
    </source>
</evidence>
<dbReference type="InterPro" id="IPR003097">
    <property type="entry name" value="CysJ-like_FAD-binding"/>
</dbReference>
<dbReference type="Pfam" id="PF00667">
    <property type="entry name" value="FAD_binding_1"/>
    <property type="match status" value="1"/>
</dbReference>
<evidence type="ECO:0000256" key="8">
    <source>
        <dbReference type="ARBA" id="ARBA00022827"/>
    </source>
</evidence>
<dbReference type="EC" id="1.6.2.4" evidence="20"/>
<dbReference type="PANTHER" id="PTHR19384:SF127">
    <property type="entry name" value="BIFUNCTIONAL CYTOCHROME P450_NADPH--P450 REDUCTASE"/>
    <property type="match status" value="1"/>
</dbReference>
<dbReference type="GO" id="GO:0070330">
    <property type="term" value="F:aromatase activity"/>
    <property type="evidence" value="ECO:0007669"/>
    <property type="project" value="UniProtKB-UniRule"/>
</dbReference>
<comment type="cofactor">
    <cofactor evidence="20">
        <name>FAD</name>
        <dbReference type="ChEBI" id="CHEBI:57692"/>
    </cofactor>
    <cofactor evidence="20">
        <name>FMN</name>
        <dbReference type="ChEBI" id="CHEBI:58210"/>
    </cofactor>
</comment>
<dbReference type="InterPro" id="IPR039261">
    <property type="entry name" value="FNR_nucleotide-bd"/>
</dbReference>
<feature type="domain" description="FAD-binding FR-type" evidence="23">
    <location>
        <begin position="680"/>
        <end position="913"/>
    </location>
</feature>
<evidence type="ECO:0000256" key="16">
    <source>
        <dbReference type="ARBA" id="ARBA00050670"/>
    </source>
</evidence>
<keyword evidence="12 20" id="KW-0408">Iron</keyword>
<keyword evidence="9 20" id="KW-0521">NADP</keyword>
<dbReference type="InterPro" id="IPR023206">
    <property type="entry name" value="Bifunctional_P450_P450_red"/>
</dbReference>
<evidence type="ECO:0000256" key="9">
    <source>
        <dbReference type="ARBA" id="ARBA00022857"/>
    </source>
</evidence>
<dbReference type="InterPro" id="IPR017938">
    <property type="entry name" value="Riboflavin_synthase-like_b-brl"/>
</dbReference>
<evidence type="ECO:0000256" key="18">
    <source>
        <dbReference type="ARBA" id="ARBA00051516"/>
    </source>
</evidence>
<evidence type="ECO:0000256" key="21">
    <source>
        <dbReference type="PIRSR" id="PIRSR000209-1"/>
    </source>
</evidence>
<reference evidence="24" key="1">
    <citation type="journal article" date="2023" name="IMA Fungus">
        <title>Comparative genomic study of the Penicillium genus elucidates a diverse pangenome and 15 lateral gene transfer events.</title>
        <authorList>
            <person name="Petersen C."/>
            <person name="Sorensen T."/>
            <person name="Nielsen M.R."/>
            <person name="Sondergaard T.E."/>
            <person name="Sorensen J.L."/>
            <person name="Fitzpatrick D.A."/>
            <person name="Frisvad J.C."/>
            <person name="Nielsen K.L."/>
        </authorList>
    </citation>
    <scope>NUCLEOTIDE SEQUENCE</scope>
    <source>
        <strain evidence="24">IBT 12815</strain>
    </source>
</reference>
<comment type="catalytic activity">
    <reaction evidence="18">
        <text>dodecanoate + reduced [NADPH--hemoprotein reductase] + O2 = 5-hydroxydodecanoate + oxidized [NADPH--hemoprotein reductase] + H2O + H(+)</text>
        <dbReference type="Rhea" id="RHEA:76723"/>
        <dbReference type="Rhea" id="RHEA-COMP:11964"/>
        <dbReference type="Rhea" id="RHEA-COMP:11965"/>
        <dbReference type="ChEBI" id="CHEBI:15377"/>
        <dbReference type="ChEBI" id="CHEBI:15378"/>
        <dbReference type="ChEBI" id="CHEBI:15379"/>
        <dbReference type="ChEBI" id="CHEBI:18262"/>
        <dbReference type="ChEBI" id="CHEBI:57618"/>
        <dbReference type="ChEBI" id="CHEBI:58210"/>
        <dbReference type="ChEBI" id="CHEBI:195418"/>
    </reaction>
    <physiologicalReaction direction="left-to-right" evidence="18">
        <dbReference type="Rhea" id="RHEA:76724"/>
    </physiologicalReaction>
</comment>
<dbReference type="CDD" id="cd11068">
    <property type="entry name" value="CYP120A1"/>
    <property type="match status" value="1"/>
</dbReference>
<dbReference type="InterPro" id="IPR001128">
    <property type="entry name" value="Cyt_P450"/>
</dbReference>
<dbReference type="GeneID" id="81592593"/>
<dbReference type="EMBL" id="JAQJAE010000006">
    <property type="protein sequence ID" value="KAJ5588619.1"/>
    <property type="molecule type" value="Genomic_DNA"/>
</dbReference>
<dbReference type="GO" id="GO:0043386">
    <property type="term" value="P:mycotoxin biosynthetic process"/>
    <property type="evidence" value="ECO:0007669"/>
    <property type="project" value="UniProtKB-ARBA"/>
</dbReference>
<comment type="cofactor">
    <cofactor evidence="1 20 21">
        <name>heme</name>
        <dbReference type="ChEBI" id="CHEBI:30413"/>
    </cofactor>
</comment>
<dbReference type="Gene3D" id="3.40.50.80">
    <property type="entry name" value="Nucleotide-binding domain of ferredoxin-NADP reductase (FNR) module"/>
    <property type="match status" value="1"/>
</dbReference>
<keyword evidence="5 20" id="KW-0285">Flavoprotein</keyword>
<evidence type="ECO:0000256" key="12">
    <source>
        <dbReference type="ARBA" id="ARBA00023004"/>
    </source>
</evidence>
<dbReference type="InterPro" id="IPR036396">
    <property type="entry name" value="Cyt_P450_sf"/>
</dbReference>
<name>A0AAD6DLG4_9EURO</name>
<dbReference type="GO" id="GO:0005506">
    <property type="term" value="F:iron ion binding"/>
    <property type="evidence" value="ECO:0007669"/>
    <property type="project" value="UniProtKB-UniRule"/>
</dbReference>
<dbReference type="PRINTS" id="PR00463">
    <property type="entry name" value="EP450I"/>
</dbReference>
<dbReference type="GO" id="GO:0050660">
    <property type="term" value="F:flavin adenine dinucleotide binding"/>
    <property type="evidence" value="ECO:0007669"/>
    <property type="project" value="TreeGrafter"/>
</dbReference>
<evidence type="ECO:0000256" key="6">
    <source>
        <dbReference type="ARBA" id="ARBA00022643"/>
    </source>
</evidence>
<evidence type="ECO:0000256" key="17">
    <source>
        <dbReference type="ARBA" id="ARBA00050725"/>
    </source>
</evidence>